<keyword evidence="6" id="KW-1185">Reference proteome</keyword>
<feature type="compositionally biased region" description="Polar residues" evidence="2">
    <location>
        <begin position="186"/>
        <end position="195"/>
    </location>
</feature>
<proteinExistence type="predicted"/>
<evidence type="ECO:0000313" key="6">
    <source>
        <dbReference type="Proteomes" id="UP000732380"/>
    </source>
</evidence>
<sequence length="263" mass="26377">MRFSAAAVLAFAASALAQTPDFDPIYTPKKDEVVAAGSPLVITWDAPAKYASGTVSISLIGGATQNSQQPIAEIASGVQNSAKTYTWNVDASLGKENVYGLVFKLESDKQIFQYSNPFHIKAGGKASGSDGVTLTKSVGTKTVLLSSTPATVSTTTAPAAHTTTPSNSETTPTSFVTKTEDFTTTVPCTTNSANGTGAGVATDMQSAPTGSGSAPTGSGSAPTASNPIMTKSGAISPVPTAGASSIRVGSFSIVAIAAACLLL</sequence>
<feature type="region of interest" description="Disordered" evidence="2">
    <location>
        <begin position="149"/>
        <end position="174"/>
    </location>
</feature>
<organism evidence="5 6">
    <name type="scientific">Claviceps humidiphila</name>
    <dbReference type="NCBI Taxonomy" id="1294629"/>
    <lineage>
        <taxon>Eukaryota</taxon>
        <taxon>Fungi</taxon>
        <taxon>Dikarya</taxon>
        <taxon>Ascomycota</taxon>
        <taxon>Pezizomycotina</taxon>
        <taxon>Sordariomycetes</taxon>
        <taxon>Hypocreomycetidae</taxon>
        <taxon>Hypocreales</taxon>
        <taxon>Clavicipitaceae</taxon>
        <taxon>Claviceps</taxon>
    </lineage>
</organism>
<feature type="signal peptide" evidence="3">
    <location>
        <begin position="1"/>
        <end position="17"/>
    </location>
</feature>
<dbReference type="PANTHER" id="PTHR40633">
    <property type="entry name" value="MATRIX PROTEIN, PUTATIVE (AFU_ORTHOLOGUE AFUA_8G05410)-RELATED"/>
    <property type="match status" value="1"/>
</dbReference>
<dbReference type="AlphaFoldDB" id="A0A9P7TWD4"/>
<dbReference type="Proteomes" id="UP000732380">
    <property type="component" value="Unassembled WGS sequence"/>
</dbReference>
<dbReference type="InterPro" id="IPR018466">
    <property type="entry name" value="Kre9/Knh1-like_N"/>
</dbReference>
<dbReference type="Pfam" id="PF10342">
    <property type="entry name" value="Kre9_KNH"/>
    <property type="match status" value="1"/>
</dbReference>
<dbReference type="PANTHER" id="PTHR40633:SF1">
    <property type="entry name" value="GPI ANCHORED SERINE-THREONINE RICH PROTEIN (AFU_ORTHOLOGUE AFUA_1G03630)"/>
    <property type="match status" value="1"/>
</dbReference>
<dbReference type="InterPro" id="IPR052982">
    <property type="entry name" value="SRP1/TIP1-like"/>
</dbReference>
<keyword evidence="1 3" id="KW-0732">Signal</keyword>
<evidence type="ECO:0000256" key="2">
    <source>
        <dbReference type="SAM" id="MobiDB-lite"/>
    </source>
</evidence>
<name>A0A9P7TWD4_9HYPO</name>
<evidence type="ECO:0000313" key="5">
    <source>
        <dbReference type="EMBL" id="KAG6121634.1"/>
    </source>
</evidence>
<gene>
    <name evidence="5" type="ORF">E4U13_004240</name>
</gene>
<evidence type="ECO:0000256" key="3">
    <source>
        <dbReference type="SAM" id="SignalP"/>
    </source>
</evidence>
<dbReference type="EMBL" id="SRQM01000033">
    <property type="protein sequence ID" value="KAG6121634.1"/>
    <property type="molecule type" value="Genomic_DNA"/>
</dbReference>
<evidence type="ECO:0000259" key="4">
    <source>
        <dbReference type="Pfam" id="PF10342"/>
    </source>
</evidence>
<evidence type="ECO:0000256" key="1">
    <source>
        <dbReference type="ARBA" id="ARBA00022729"/>
    </source>
</evidence>
<feature type="domain" description="Yeast cell wall synthesis Kre9/Knh1-like N-terminal" evidence="4">
    <location>
        <begin position="27"/>
        <end position="120"/>
    </location>
</feature>
<accession>A0A9P7TWD4</accession>
<feature type="region of interest" description="Disordered" evidence="2">
    <location>
        <begin position="186"/>
        <end position="231"/>
    </location>
</feature>
<protein>
    <recommendedName>
        <fullName evidence="4">Yeast cell wall synthesis Kre9/Knh1-like N-terminal domain-containing protein</fullName>
    </recommendedName>
</protein>
<feature type="compositionally biased region" description="Low complexity" evidence="2">
    <location>
        <begin position="206"/>
        <end position="225"/>
    </location>
</feature>
<comment type="caution">
    <text evidence="5">The sequence shown here is derived from an EMBL/GenBank/DDBJ whole genome shotgun (WGS) entry which is preliminary data.</text>
</comment>
<feature type="chain" id="PRO_5040258306" description="Yeast cell wall synthesis Kre9/Knh1-like N-terminal domain-containing protein" evidence="3">
    <location>
        <begin position="18"/>
        <end position="263"/>
    </location>
</feature>
<reference evidence="5 6" key="1">
    <citation type="journal article" date="2020" name="bioRxiv">
        <title>Whole genome comparisons of ergot fungi reveals the divergence and evolution of species within the genus Claviceps are the result of varying mechanisms driving genome evolution and host range expansion.</title>
        <authorList>
            <person name="Wyka S.A."/>
            <person name="Mondo S.J."/>
            <person name="Liu M."/>
            <person name="Dettman J."/>
            <person name="Nalam V."/>
            <person name="Broders K.D."/>
        </authorList>
    </citation>
    <scope>NUCLEOTIDE SEQUENCE [LARGE SCALE GENOMIC DNA]</scope>
    <source>
        <strain evidence="5 6">LM576</strain>
    </source>
</reference>